<organism evidence="13 14">
    <name type="scientific">Pseudothermotoga thermarum DSM 5069</name>
    <dbReference type="NCBI Taxonomy" id="688269"/>
    <lineage>
        <taxon>Bacteria</taxon>
        <taxon>Thermotogati</taxon>
        <taxon>Thermotogota</taxon>
        <taxon>Thermotogae</taxon>
        <taxon>Thermotogales</taxon>
        <taxon>Thermotogaceae</taxon>
        <taxon>Pseudothermotoga</taxon>
    </lineage>
</organism>
<feature type="binding site" evidence="8">
    <location>
        <position position="167"/>
    </location>
    <ligand>
        <name>ATP</name>
        <dbReference type="ChEBI" id="CHEBI:30616"/>
    </ligand>
</feature>
<feature type="binding site" description="in other chain" evidence="8">
    <location>
        <position position="147"/>
    </location>
    <ligand>
        <name>deamido-NAD(+)</name>
        <dbReference type="ChEBI" id="CHEBI:58437"/>
        <note>ligand shared between two neighboring subunits</note>
    </ligand>
</feature>
<comment type="caution">
    <text evidence="8">Lacks conserved residue(s) required for the propagation of feature annotation.</text>
</comment>
<dbReference type="NCBIfam" id="TIGR00552">
    <property type="entry name" value="nadE"/>
    <property type="match status" value="2"/>
</dbReference>
<feature type="binding site" evidence="8">
    <location>
        <position position="32"/>
    </location>
    <ligand>
        <name>Mg(2+)</name>
        <dbReference type="ChEBI" id="CHEBI:18420"/>
    </ligand>
</feature>
<dbReference type="PATRIC" id="fig|688269.3.peg.16"/>
<evidence type="ECO:0000256" key="11">
    <source>
        <dbReference type="RuleBase" id="RU004252"/>
    </source>
</evidence>
<keyword evidence="5 8" id="KW-0067">ATP-binding</keyword>
<comment type="catalytic activity">
    <reaction evidence="8 10">
        <text>deamido-NAD(+) + NH4(+) + ATP = AMP + diphosphate + NAD(+) + H(+)</text>
        <dbReference type="Rhea" id="RHEA:21188"/>
        <dbReference type="ChEBI" id="CHEBI:15378"/>
        <dbReference type="ChEBI" id="CHEBI:28938"/>
        <dbReference type="ChEBI" id="CHEBI:30616"/>
        <dbReference type="ChEBI" id="CHEBI:33019"/>
        <dbReference type="ChEBI" id="CHEBI:57540"/>
        <dbReference type="ChEBI" id="CHEBI:58437"/>
        <dbReference type="ChEBI" id="CHEBI:456215"/>
        <dbReference type="EC" id="6.3.1.5"/>
    </reaction>
</comment>
<dbReference type="EC" id="6.3.1.5" evidence="8 10"/>
<gene>
    <name evidence="8" type="primary">nadE</name>
    <name evidence="13" type="ORF">Theth_0016</name>
</gene>
<feature type="binding site" description="in other chain" evidence="8">
    <location>
        <position position="180"/>
    </location>
    <ligand>
        <name>deamido-NAD(+)</name>
        <dbReference type="ChEBI" id="CHEBI:58437"/>
        <note>ligand shared between two neighboring subunits</note>
    </ligand>
</feature>
<feature type="domain" description="NAD/GMP synthase" evidence="12">
    <location>
        <begin position="139"/>
        <end position="267"/>
    </location>
</feature>
<dbReference type="GO" id="GO:0046872">
    <property type="term" value="F:metal ion binding"/>
    <property type="evidence" value="ECO:0007669"/>
    <property type="project" value="UniProtKB-KW"/>
</dbReference>
<comment type="subunit">
    <text evidence="8">Homodimer.</text>
</comment>
<dbReference type="HOGENOM" id="CLU_059327_0_0_0"/>
<protein>
    <recommendedName>
        <fullName evidence="8 10">NH(3)-dependent NAD(+) synthetase</fullName>
        <ecNumber evidence="8 10">6.3.1.5</ecNumber>
    </recommendedName>
</protein>
<feature type="domain" description="NAD/GMP synthase" evidence="12">
    <location>
        <begin position="4"/>
        <end position="89"/>
    </location>
</feature>
<dbReference type="InterPro" id="IPR003694">
    <property type="entry name" value="NAD_synthase"/>
</dbReference>
<dbReference type="GO" id="GO:0005737">
    <property type="term" value="C:cytoplasm"/>
    <property type="evidence" value="ECO:0007669"/>
    <property type="project" value="InterPro"/>
</dbReference>
<dbReference type="InterPro" id="IPR014729">
    <property type="entry name" value="Rossmann-like_a/b/a_fold"/>
</dbReference>
<dbReference type="GO" id="GO:0008795">
    <property type="term" value="F:NAD+ synthase activity"/>
    <property type="evidence" value="ECO:0007669"/>
    <property type="project" value="UniProtKB-UniRule"/>
</dbReference>
<evidence type="ECO:0000259" key="12">
    <source>
        <dbReference type="Pfam" id="PF02540"/>
    </source>
</evidence>
<comment type="pathway">
    <text evidence="8 11">Cofactor biosynthesis; NAD(+) biosynthesis; NAD(+) from deamido-NAD(+) (ammonia route): step 1/1.</text>
</comment>
<evidence type="ECO:0000256" key="7">
    <source>
        <dbReference type="ARBA" id="ARBA00023027"/>
    </source>
</evidence>
<evidence type="ECO:0000256" key="9">
    <source>
        <dbReference type="RuleBase" id="RU003811"/>
    </source>
</evidence>
<dbReference type="GO" id="GO:0009435">
    <property type="term" value="P:NAD+ biosynthetic process"/>
    <property type="evidence" value="ECO:0007669"/>
    <property type="project" value="UniProtKB-UniRule"/>
</dbReference>
<dbReference type="GO" id="GO:0005524">
    <property type="term" value="F:ATP binding"/>
    <property type="evidence" value="ECO:0007669"/>
    <property type="project" value="UniProtKB-UniRule"/>
</dbReference>
<keyword evidence="7 8" id="KW-0520">NAD</keyword>
<evidence type="ECO:0000313" key="14">
    <source>
        <dbReference type="Proteomes" id="UP000006804"/>
    </source>
</evidence>
<keyword evidence="6 8" id="KW-0460">Magnesium</keyword>
<dbReference type="Proteomes" id="UP000006804">
    <property type="component" value="Chromosome"/>
</dbReference>
<feature type="binding site" evidence="8">
    <location>
        <position position="187"/>
    </location>
    <ligand>
        <name>deamido-NAD(+)</name>
        <dbReference type="ChEBI" id="CHEBI:58437"/>
        <note>ligand shared between two neighboring subunits</note>
    </ligand>
</feature>
<sequence>MEDIKEICNFIFDFVEKYGYKGIVVGISGGLDSAVTAALCVKAIGSEKVFGLIMPERDSSKDTVKDAKLVCEWLKIPFKVKSITPILRKIGVYKLFPPARLFPRSFQERYVLNKWRKLSQDPFIDDLLSKGNDQFLKGLAFYRIKHRVRMCLLYFEAEQRGYAVASTENKTEYLTGLYVKWGDDCGDISPIAHLYKTQVFDLAKKLDVPEKIIAKAPSPDLIPGIDDEFALGMSYQELDQILVAIETGKDLSTFPTEKVNRVKKILEAAKVRNLRNYRIERFE</sequence>
<dbReference type="GO" id="GO:0004359">
    <property type="term" value="F:glutaminase activity"/>
    <property type="evidence" value="ECO:0007669"/>
    <property type="project" value="InterPro"/>
</dbReference>
<keyword evidence="4 8" id="KW-0547">Nucleotide-binding</keyword>
<dbReference type="GO" id="GO:0003952">
    <property type="term" value="F:NAD+ synthase (glutamine-hydrolyzing) activity"/>
    <property type="evidence" value="ECO:0007669"/>
    <property type="project" value="InterPro"/>
</dbReference>
<evidence type="ECO:0000256" key="3">
    <source>
        <dbReference type="ARBA" id="ARBA00022723"/>
    </source>
</evidence>
<evidence type="ECO:0000256" key="4">
    <source>
        <dbReference type="ARBA" id="ARBA00022741"/>
    </source>
</evidence>
<evidence type="ECO:0000256" key="10">
    <source>
        <dbReference type="RuleBase" id="RU003812"/>
    </source>
</evidence>
<dbReference type="KEGG" id="tta:Theth_0016"/>
<dbReference type="Pfam" id="PF02540">
    <property type="entry name" value="NAD_synthase"/>
    <property type="match status" value="2"/>
</dbReference>
<keyword evidence="2 8" id="KW-0436">Ligase</keyword>
<comment type="similarity">
    <text evidence="1 8 9">Belongs to the NAD synthetase family.</text>
</comment>
<dbReference type="EMBL" id="CP002351">
    <property type="protein sequence ID" value="AEH50124.1"/>
    <property type="molecule type" value="Genomic_DNA"/>
</dbReference>
<dbReference type="STRING" id="688269.Theth_0016"/>
<comment type="function">
    <text evidence="8">Catalyzes the ATP-dependent amidation of deamido-NAD to form NAD. Uses ammonia as a nitrogen source.</text>
</comment>
<dbReference type="UniPathway" id="UPA00253">
    <property type="reaction ID" value="UER00333"/>
</dbReference>
<dbReference type="PANTHER" id="PTHR23090:SF9">
    <property type="entry name" value="GLUTAMINE-DEPENDENT NAD(+) SYNTHETASE"/>
    <property type="match status" value="1"/>
</dbReference>
<dbReference type="InterPro" id="IPR022926">
    <property type="entry name" value="NH(3)-dep_NAD(+)_synth"/>
</dbReference>
<dbReference type="eggNOG" id="COG0171">
    <property type="taxonomic scope" value="Bacteria"/>
</dbReference>
<dbReference type="Gene3D" id="3.40.50.620">
    <property type="entry name" value="HUPs"/>
    <property type="match status" value="1"/>
</dbReference>
<name>F7YTE6_9THEM</name>
<feature type="binding site" evidence="8">
    <location>
        <position position="218"/>
    </location>
    <ligand>
        <name>ATP</name>
        <dbReference type="ChEBI" id="CHEBI:30616"/>
    </ligand>
</feature>
<feature type="binding site" evidence="8">
    <location>
        <begin position="26"/>
        <end position="33"/>
    </location>
    <ligand>
        <name>ATP</name>
        <dbReference type="ChEBI" id="CHEBI:30616"/>
    </ligand>
</feature>
<proteinExistence type="inferred from homology"/>
<evidence type="ECO:0000256" key="2">
    <source>
        <dbReference type="ARBA" id="ARBA00022598"/>
    </source>
</evidence>
<accession>F7YTE6</accession>
<keyword evidence="3 8" id="KW-0479">Metal-binding</keyword>
<evidence type="ECO:0000256" key="6">
    <source>
        <dbReference type="ARBA" id="ARBA00022842"/>
    </source>
</evidence>
<feature type="binding site" evidence="8">
    <location>
        <position position="196"/>
    </location>
    <ligand>
        <name>ATP</name>
        <dbReference type="ChEBI" id="CHEBI:30616"/>
    </ligand>
</feature>
<dbReference type="PANTHER" id="PTHR23090">
    <property type="entry name" value="NH 3 /GLUTAMINE-DEPENDENT NAD + SYNTHETASE"/>
    <property type="match status" value="1"/>
</dbReference>
<dbReference type="AlphaFoldDB" id="F7YTE6"/>
<dbReference type="CDD" id="cd00553">
    <property type="entry name" value="NAD_synthase"/>
    <property type="match status" value="1"/>
</dbReference>
<reference evidence="13 14" key="1">
    <citation type="submission" date="2010-11" db="EMBL/GenBank/DDBJ databases">
        <title>The complete genome of Thermotoga thermarum DSM 5069.</title>
        <authorList>
            <consortium name="US DOE Joint Genome Institute (JGI-PGF)"/>
            <person name="Lucas S."/>
            <person name="Copeland A."/>
            <person name="Lapidus A."/>
            <person name="Bruce D."/>
            <person name="Goodwin L."/>
            <person name="Pitluck S."/>
            <person name="Kyrpides N."/>
            <person name="Mavromatis K."/>
            <person name="Ivanova N."/>
            <person name="Zeytun A."/>
            <person name="Brettin T."/>
            <person name="Detter J.C."/>
            <person name="Tapia R."/>
            <person name="Han C."/>
            <person name="Land M."/>
            <person name="Hauser L."/>
            <person name="Markowitz V."/>
            <person name="Cheng J.-F."/>
            <person name="Hugenholtz P."/>
            <person name="Woyke T."/>
            <person name="Wu D."/>
            <person name="Spring S."/>
            <person name="Schroeder M."/>
            <person name="Brambilla E."/>
            <person name="Klenk H.-P."/>
            <person name="Eisen J.A."/>
        </authorList>
    </citation>
    <scope>NUCLEOTIDE SEQUENCE [LARGE SCALE GENOMIC DNA]</scope>
    <source>
        <strain evidence="13 14">DSM 5069</strain>
    </source>
</reference>
<evidence type="ECO:0000256" key="1">
    <source>
        <dbReference type="ARBA" id="ARBA00005859"/>
    </source>
</evidence>
<keyword evidence="14" id="KW-1185">Reference proteome</keyword>
<dbReference type="HAMAP" id="MF_00193">
    <property type="entry name" value="NadE_ammonia_dep"/>
    <property type="match status" value="1"/>
</dbReference>
<evidence type="ECO:0000256" key="5">
    <source>
        <dbReference type="ARBA" id="ARBA00022840"/>
    </source>
</evidence>
<dbReference type="SUPFAM" id="SSF52402">
    <property type="entry name" value="Adenine nucleotide alpha hydrolases-like"/>
    <property type="match status" value="1"/>
</dbReference>
<feature type="binding site" evidence="8">
    <location>
        <position position="172"/>
    </location>
    <ligand>
        <name>Mg(2+)</name>
        <dbReference type="ChEBI" id="CHEBI:18420"/>
    </ligand>
</feature>
<evidence type="ECO:0000256" key="8">
    <source>
        <dbReference type="HAMAP-Rule" id="MF_00193"/>
    </source>
</evidence>
<evidence type="ECO:0000313" key="13">
    <source>
        <dbReference type="EMBL" id="AEH50124.1"/>
    </source>
</evidence>
<dbReference type="InterPro" id="IPR022310">
    <property type="entry name" value="NAD/GMP_synthase"/>
</dbReference>